<proteinExistence type="predicted"/>
<accession>A0A937X783</accession>
<dbReference type="EMBL" id="VGJX01000577">
    <property type="protein sequence ID" value="MBM3275445.1"/>
    <property type="molecule type" value="Genomic_DNA"/>
</dbReference>
<evidence type="ECO:0008006" key="3">
    <source>
        <dbReference type="Google" id="ProtNLM"/>
    </source>
</evidence>
<dbReference type="Proteomes" id="UP000703893">
    <property type="component" value="Unassembled WGS sequence"/>
</dbReference>
<dbReference type="SUPFAM" id="SSF55909">
    <property type="entry name" value="Pentein"/>
    <property type="match status" value="1"/>
</dbReference>
<protein>
    <recommendedName>
        <fullName evidence="3">Protein-arginine deiminase C-terminal domain-containing protein</fullName>
    </recommendedName>
</protein>
<reference evidence="1 2" key="1">
    <citation type="submission" date="2019-03" db="EMBL/GenBank/DDBJ databases">
        <title>Lake Tanganyika Metagenome-Assembled Genomes (MAGs).</title>
        <authorList>
            <person name="Tran P."/>
        </authorList>
    </citation>
    <scope>NUCLEOTIDE SEQUENCE [LARGE SCALE GENOMIC DNA]</scope>
    <source>
        <strain evidence="1">K_DeepCast_65m_m2_236</strain>
    </source>
</reference>
<name>A0A937X783_9BACT</name>
<organism evidence="1 2">
    <name type="scientific">Candidatus Tanganyikabacteria bacterium</name>
    <dbReference type="NCBI Taxonomy" id="2961651"/>
    <lineage>
        <taxon>Bacteria</taxon>
        <taxon>Bacillati</taxon>
        <taxon>Candidatus Sericytochromatia</taxon>
        <taxon>Candidatus Tanganyikabacteria</taxon>
    </lineage>
</organism>
<sequence length="160" mass="17258">NFLPGPDGRPRLLIADTRRAVALVPSEAGPSNQRNQARLDKVLSGGTYKDGSRSNGLVAELGLSADQVVRMPVSYKGGHNVWSNPINSIYLNGTVVTGKHRVPQAITADIAARFKEAGASQVRFVDDNRYQDNPGNVHCATNTRKVPVIADFSKALPNLR</sequence>
<comment type="caution">
    <text evidence="1">The sequence shown here is derived from an EMBL/GenBank/DDBJ whole genome shotgun (WGS) entry which is preliminary data.</text>
</comment>
<gene>
    <name evidence="1" type="ORF">FJZ00_09840</name>
</gene>
<dbReference type="AlphaFoldDB" id="A0A937X783"/>
<dbReference type="Gene3D" id="3.75.10.10">
    <property type="entry name" value="L-arginine/glycine Amidinotransferase, Chain A"/>
    <property type="match status" value="1"/>
</dbReference>
<feature type="non-terminal residue" evidence="1">
    <location>
        <position position="1"/>
    </location>
</feature>
<evidence type="ECO:0000313" key="1">
    <source>
        <dbReference type="EMBL" id="MBM3275445.1"/>
    </source>
</evidence>
<evidence type="ECO:0000313" key="2">
    <source>
        <dbReference type="Proteomes" id="UP000703893"/>
    </source>
</evidence>